<evidence type="ECO:0000313" key="3">
    <source>
        <dbReference type="Proteomes" id="UP000191408"/>
    </source>
</evidence>
<reference evidence="3" key="1">
    <citation type="journal article" date="2017" name="Nat. Microbiol.">
        <title>Global analysis of biosynthetic gene clusters reveals vast potential of secondary metabolite production in Penicillium species.</title>
        <authorList>
            <person name="Nielsen J.C."/>
            <person name="Grijseels S."/>
            <person name="Prigent S."/>
            <person name="Ji B."/>
            <person name="Dainat J."/>
            <person name="Nielsen K.F."/>
            <person name="Frisvad J.C."/>
            <person name="Workman M."/>
            <person name="Nielsen J."/>
        </authorList>
    </citation>
    <scope>NUCLEOTIDE SEQUENCE [LARGE SCALE GENOMIC DNA]</scope>
    <source>
        <strain evidence="3">IBT 4502</strain>
    </source>
</reference>
<evidence type="ECO:0000256" key="1">
    <source>
        <dbReference type="SAM" id="MobiDB-lite"/>
    </source>
</evidence>
<proteinExistence type="predicted"/>
<dbReference type="EMBL" id="MDYM01000006">
    <property type="protein sequence ID" value="OQD65547.1"/>
    <property type="molecule type" value="Genomic_DNA"/>
</dbReference>
<dbReference type="Proteomes" id="UP000191408">
    <property type="component" value="Unassembled WGS sequence"/>
</dbReference>
<feature type="region of interest" description="Disordered" evidence="1">
    <location>
        <begin position="268"/>
        <end position="293"/>
    </location>
</feature>
<keyword evidence="3" id="KW-1185">Reference proteome</keyword>
<protein>
    <recommendedName>
        <fullName evidence="4">Fungal-type protein kinase domain-containing protein</fullName>
    </recommendedName>
</protein>
<organism evidence="2 3">
    <name type="scientific">Penicillium polonicum</name>
    <dbReference type="NCBI Taxonomy" id="60169"/>
    <lineage>
        <taxon>Eukaryota</taxon>
        <taxon>Fungi</taxon>
        <taxon>Dikarya</taxon>
        <taxon>Ascomycota</taxon>
        <taxon>Pezizomycotina</taxon>
        <taxon>Eurotiomycetes</taxon>
        <taxon>Eurotiomycetidae</taxon>
        <taxon>Eurotiales</taxon>
        <taxon>Aspergillaceae</taxon>
        <taxon>Penicillium</taxon>
    </lineage>
</organism>
<name>A0A1V6NLW8_PENPO</name>
<gene>
    <name evidence="2" type="ORF">PENPOL_c006G02496</name>
</gene>
<dbReference type="AlphaFoldDB" id="A0A1V6NLW8"/>
<evidence type="ECO:0008006" key="4">
    <source>
        <dbReference type="Google" id="ProtNLM"/>
    </source>
</evidence>
<accession>A0A1V6NLW8</accession>
<dbReference type="OrthoDB" id="4298889at2759"/>
<feature type="compositionally biased region" description="Low complexity" evidence="1">
    <location>
        <begin position="277"/>
        <end position="289"/>
    </location>
</feature>
<comment type="caution">
    <text evidence="2">The sequence shown here is derived from an EMBL/GenBank/DDBJ whole genome shotgun (WGS) entry which is preliminary data.</text>
</comment>
<dbReference type="STRING" id="60169.A0A1V6NLW8"/>
<sequence>MAKLKIRSQALRAWYQKLLELASYHDIPQPVKDHINKVSTDLPHVNPSEMSVGDTSRAFGLKRSTYRPWQFPKVQIKLPESFLGTFEVFETLTKRAKPTETRVRYKLDVLISIVYQALSTQNMLDDGPCVTLAHETTVRWGPIIYKDEPHICSGRADYSLFFGEKDHLACHVVMIEAKQFGGEGHGQLLAYMAMVQANRKKRGQSDWTVYGVLSDGEVFTFYRLEMDGQFTFVILQALYDGWQAIANMLAFFILEGVKTCASPVRSSLASNPSARNSHPQSSPHLLPPLDTLPSIEDMMDTEMKV</sequence>
<evidence type="ECO:0000313" key="2">
    <source>
        <dbReference type="EMBL" id="OQD65547.1"/>
    </source>
</evidence>